<dbReference type="OrthoDB" id="2094269at2759"/>
<dbReference type="PANTHER" id="PTHR48070">
    <property type="entry name" value="ESTERASE OVCA2"/>
    <property type="match status" value="1"/>
</dbReference>
<accession>A0A2I2FPS4</accession>
<dbReference type="PANTHER" id="PTHR48070:SF7">
    <property type="entry name" value="SERINE HYDROLASE FSH DOMAIN-CONTAINING PROTEIN-RELATED"/>
    <property type="match status" value="1"/>
</dbReference>
<protein>
    <submittedName>
        <fullName evidence="3">Putative EF-hand calcium-binding domain protein</fullName>
    </submittedName>
</protein>
<dbReference type="EMBL" id="KZ559117">
    <property type="protein sequence ID" value="PLB42611.1"/>
    <property type="molecule type" value="Genomic_DNA"/>
</dbReference>
<dbReference type="STRING" id="41067.A0A2I2FPS4"/>
<dbReference type="GO" id="GO:0016787">
    <property type="term" value="F:hydrolase activity"/>
    <property type="evidence" value="ECO:0007669"/>
    <property type="project" value="UniProtKB-KW"/>
</dbReference>
<dbReference type="GO" id="GO:0019748">
    <property type="term" value="P:secondary metabolic process"/>
    <property type="evidence" value="ECO:0007669"/>
    <property type="project" value="TreeGrafter"/>
</dbReference>
<evidence type="ECO:0000256" key="1">
    <source>
        <dbReference type="ARBA" id="ARBA00022801"/>
    </source>
</evidence>
<feature type="domain" description="Serine hydrolase" evidence="2">
    <location>
        <begin position="1"/>
        <end position="246"/>
    </location>
</feature>
<dbReference type="GO" id="GO:0005634">
    <property type="term" value="C:nucleus"/>
    <property type="evidence" value="ECO:0007669"/>
    <property type="project" value="TreeGrafter"/>
</dbReference>
<dbReference type="SUPFAM" id="SSF53474">
    <property type="entry name" value="alpha/beta-Hydrolases"/>
    <property type="match status" value="1"/>
</dbReference>
<reference evidence="3 4" key="1">
    <citation type="submission" date="2017-12" db="EMBL/GenBank/DDBJ databases">
        <authorList>
            <consortium name="DOE Joint Genome Institute"/>
            <person name="Haridas S."/>
            <person name="Kjaerbolling I."/>
            <person name="Vesth T.C."/>
            <person name="Frisvad J.C."/>
            <person name="Nybo J.L."/>
            <person name="Theobald S."/>
            <person name="Kuo A."/>
            <person name="Bowyer P."/>
            <person name="Matsuda Y."/>
            <person name="Mondo S."/>
            <person name="Lyhne E.K."/>
            <person name="Kogle M.E."/>
            <person name="Clum A."/>
            <person name="Lipzen A."/>
            <person name="Salamov A."/>
            <person name="Ngan C.Y."/>
            <person name="Daum C."/>
            <person name="Chiniquy J."/>
            <person name="Barry K."/>
            <person name="LaButti K."/>
            <person name="Simmons B.A."/>
            <person name="Magnuson J.K."/>
            <person name="Mortensen U.H."/>
            <person name="Larsen T.O."/>
            <person name="Grigoriev I.V."/>
            <person name="Baker S.E."/>
            <person name="Andersen M.R."/>
            <person name="Nordberg H.P."/>
            <person name="Cantor M.N."/>
            <person name="Hua S.X."/>
        </authorList>
    </citation>
    <scope>NUCLEOTIDE SEQUENCE [LARGE SCALE GENOMIC DNA]</scope>
    <source>
        <strain evidence="3 4">CBS 102.13</strain>
    </source>
</reference>
<proteinExistence type="predicted"/>
<keyword evidence="4" id="KW-1185">Reference proteome</keyword>
<keyword evidence="1" id="KW-0378">Hydrolase</keyword>
<evidence type="ECO:0000259" key="2">
    <source>
        <dbReference type="Pfam" id="PF03959"/>
    </source>
</evidence>
<name>A0A2I2FPS4_ASPCN</name>
<evidence type="ECO:0000313" key="4">
    <source>
        <dbReference type="Proteomes" id="UP000234585"/>
    </source>
</evidence>
<dbReference type="Pfam" id="PF03959">
    <property type="entry name" value="FSH1"/>
    <property type="match status" value="1"/>
</dbReference>
<dbReference type="GO" id="GO:0005737">
    <property type="term" value="C:cytoplasm"/>
    <property type="evidence" value="ECO:0007669"/>
    <property type="project" value="TreeGrafter"/>
</dbReference>
<dbReference type="GeneID" id="36525725"/>
<dbReference type="InterPro" id="IPR005645">
    <property type="entry name" value="FSH-like_dom"/>
</dbReference>
<evidence type="ECO:0000313" key="3">
    <source>
        <dbReference type="EMBL" id="PLB42611.1"/>
    </source>
</evidence>
<organism evidence="3 4">
    <name type="scientific">Aspergillus candidus</name>
    <dbReference type="NCBI Taxonomy" id="41067"/>
    <lineage>
        <taxon>Eukaryota</taxon>
        <taxon>Fungi</taxon>
        <taxon>Dikarya</taxon>
        <taxon>Ascomycota</taxon>
        <taxon>Pezizomycotina</taxon>
        <taxon>Eurotiomycetes</taxon>
        <taxon>Eurotiomycetidae</taxon>
        <taxon>Eurotiales</taxon>
        <taxon>Aspergillaceae</taxon>
        <taxon>Aspergillus</taxon>
        <taxon>Aspergillus subgen. Circumdati</taxon>
    </lineage>
</organism>
<dbReference type="Proteomes" id="UP000234585">
    <property type="component" value="Unassembled WGS sequence"/>
</dbReference>
<dbReference type="Gene3D" id="3.40.50.1820">
    <property type="entry name" value="alpha/beta hydrolase"/>
    <property type="match status" value="1"/>
</dbReference>
<dbReference type="RefSeq" id="XP_024676623.1">
    <property type="nucleotide sequence ID" value="XM_024818565.1"/>
</dbReference>
<dbReference type="InterPro" id="IPR050593">
    <property type="entry name" value="LovG"/>
</dbReference>
<gene>
    <name evidence="3" type="ORF">BDW47DRAFT_2490</name>
</gene>
<sequence>MKILCLHGRGTSGAIFKSQTSTIRSRLKESNIQFDFLDGLHSSPPAPGVDLFYEPPYFTYWEDDTATEIRQTSTWLKAHIAQHGPYDAVLTFSQGCALAASALLLHEAEEPHMAPPFKAAIFICGGSPLPIMESVGYEISARAWDLDQRTRDALAAQADSASILERGSERWSGGGDILKGMSVDEVRGEIGGGGSVKIGIPTVHVYGKKDPRFVASLQLLETCVAERRRVYDHGGGHEIPRLEAVSSTIVDLIRWALKEGGAMEGSR</sequence>
<dbReference type="AlphaFoldDB" id="A0A2I2FPS4"/>
<dbReference type="InterPro" id="IPR029058">
    <property type="entry name" value="AB_hydrolase_fold"/>
</dbReference>